<sequence>MHACRIFIRCLLVAGAQDYFIRLVVESLYSARRQTCCRLTCDQRYIRKGT</sequence>
<organism evidence="2">
    <name type="scientific">Arundo donax</name>
    <name type="common">Giant reed</name>
    <name type="synonym">Donax arundinaceus</name>
    <dbReference type="NCBI Taxonomy" id="35708"/>
    <lineage>
        <taxon>Eukaryota</taxon>
        <taxon>Viridiplantae</taxon>
        <taxon>Streptophyta</taxon>
        <taxon>Embryophyta</taxon>
        <taxon>Tracheophyta</taxon>
        <taxon>Spermatophyta</taxon>
        <taxon>Magnoliopsida</taxon>
        <taxon>Liliopsida</taxon>
        <taxon>Poales</taxon>
        <taxon>Poaceae</taxon>
        <taxon>PACMAD clade</taxon>
        <taxon>Arundinoideae</taxon>
        <taxon>Arundineae</taxon>
        <taxon>Arundo</taxon>
    </lineage>
</organism>
<keyword evidence="1" id="KW-0732">Signal</keyword>
<protein>
    <submittedName>
        <fullName evidence="2">Uncharacterized protein</fullName>
    </submittedName>
</protein>
<feature type="chain" id="PRO_5002045637" evidence="1">
    <location>
        <begin position="19"/>
        <end position="50"/>
    </location>
</feature>
<reference evidence="2" key="2">
    <citation type="journal article" date="2015" name="Data Brief">
        <title>Shoot transcriptome of the giant reed, Arundo donax.</title>
        <authorList>
            <person name="Barrero R.A."/>
            <person name="Guerrero F.D."/>
            <person name="Moolhuijzen P."/>
            <person name="Goolsby J.A."/>
            <person name="Tidwell J."/>
            <person name="Bellgard S.E."/>
            <person name="Bellgard M.I."/>
        </authorList>
    </citation>
    <scope>NUCLEOTIDE SEQUENCE</scope>
    <source>
        <tissue evidence="2">Shoot tissue taken approximately 20 cm above the soil surface</tissue>
    </source>
</reference>
<reference evidence="2" key="1">
    <citation type="submission" date="2014-09" db="EMBL/GenBank/DDBJ databases">
        <authorList>
            <person name="Magalhaes I.L.F."/>
            <person name="Oliveira U."/>
            <person name="Santos F.R."/>
            <person name="Vidigal T.H.D.A."/>
            <person name="Brescovit A.D."/>
            <person name="Santos A.J."/>
        </authorList>
    </citation>
    <scope>NUCLEOTIDE SEQUENCE</scope>
    <source>
        <tissue evidence="2">Shoot tissue taken approximately 20 cm above the soil surface</tissue>
    </source>
</reference>
<evidence type="ECO:0000256" key="1">
    <source>
        <dbReference type="SAM" id="SignalP"/>
    </source>
</evidence>
<dbReference type="EMBL" id="GBRH01240447">
    <property type="protein sequence ID" value="JAD57448.1"/>
    <property type="molecule type" value="Transcribed_RNA"/>
</dbReference>
<name>A0A0A9B5K8_ARUDO</name>
<accession>A0A0A9B5K8</accession>
<feature type="signal peptide" evidence="1">
    <location>
        <begin position="1"/>
        <end position="18"/>
    </location>
</feature>
<proteinExistence type="predicted"/>
<dbReference type="AlphaFoldDB" id="A0A0A9B5K8"/>
<evidence type="ECO:0000313" key="2">
    <source>
        <dbReference type="EMBL" id="JAD57448.1"/>
    </source>
</evidence>